<dbReference type="Proteomes" id="UP000019335">
    <property type="component" value="Chromosome 5"/>
</dbReference>
<dbReference type="AlphaFoldDB" id="W7U6G8"/>
<evidence type="ECO:0000256" key="1">
    <source>
        <dbReference type="SAM" id="SignalP"/>
    </source>
</evidence>
<dbReference type="EMBL" id="AZIL01000337">
    <property type="protein sequence ID" value="EWM28359.1"/>
    <property type="molecule type" value="Genomic_DNA"/>
</dbReference>
<feature type="chain" id="PRO_5004901513" evidence="1">
    <location>
        <begin position="26"/>
        <end position="318"/>
    </location>
</feature>
<evidence type="ECO:0000313" key="2">
    <source>
        <dbReference type="EMBL" id="EWM28359.1"/>
    </source>
</evidence>
<proteinExistence type="predicted"/>
<comment type="caution">
    <text evidence="2">The sequence shown here is derived from an EMBL/GenBank/DDBJ whole genome shotgun (WGS) entry which is preliminary data.</text>
</comment>
<organism evidence="2 3">
    <name type="scientific">Nannochloropsis gaditana</name>
    <dbReference type="NCBI Taxonomy" id="72520"/>
    <lineage>
        <taxon>Eukaryota</taxon>
        <taxon>Sar</taxon>
        <taxon>Stramenopiles</taxon>
        <taxon>Ochrophyta</taxon>
        <taxon>Eustigmatophyceae</taxon>
        <taxon>Eustigmatales</taxon>
        <taxon>Monodopsidaceae</taxon>
        <taxon>Nannochloropsis</taxon>
    </lineage>
</organism>
<protein>
    <submittedName>
        <fullName evidence="2">Uncharacterized protein</fullName>
    </submittedName>
</protein>
<dbReference type="OrthoDB" id="10334036at2759"/>
<gene>
    <name evidence="2" type="ORF">Naga_100368g7</name>
</gene>
<keyword evidence="3" id="KW-1185">Reference proteome</keyword>
<evidence type="ECO:0000313" key="3">
    <source>
        <dbReference type="Proteomes" id="UP000019335"/>
    </source>
</evidence>
<feature type="signal peptide" evidence="1">
    <location>
        <begin position="1"/>
        <end position="25"/>
    </location>
</feature>
<accession>W7U6G8</accession>
<reference evidence="2 3" key="1">
    <citation type="journal article" date="2014" name="Mol. Plant">
        <title>Chromosome Scale Genome Assembly and Transcriptome Profiling of Nannochloropsis gaditana in Nitrogen Depletion.</title>
        <authorList>
            <person name="Corteggiani Carpinelli E."/>
            <person name="Telatin A."/>
            <person name="Vitulo N."/>
            <person name="Forcato C."/>
            <person name="D'Angelo M."/>
            <person name="Schiavon R."/>
            <person name="Vezzi A."/>
            <person name="Giacometti G.M."/>
            <person name="Morosinotto T."/>
            <person name="Valle G."/>
        </authorList>
    </citation>
    <scope>NUCLEOTIDE SEQUENCE [LARGE SCALE GENOMIC DNA]</scope>
    <source>
        <strain evidence="2 3">B-31</strain>
    </source>
</reference>
<sequence>MVGTTRQQHTPFFLLCLFFLYVARARNTRDSTIPTPPSWGPTFSVAYLATDPSPVGRLPPFPFSYKGTWHYHWPLQRQRLEYNFYEESPGSTGAVERKEKTLVELWRGHEEVYVFSPTDRSCRLLDLWPDFTPLSPHWLNGHGTGKKKGREALYRGRAYDVMRSVQNGSEVLVEVERWEGGAEGGVGTAVPGMVAYFLSPPREDPGKVVQETRGKVDVPLRVLGPVPGWGEGGEGGREGGREEAVRVFSFSDFSTQPPSENLFVLPSYCRNASVVVLPQDMGEGGGEGGREGGLGRLRVEALHTAFLGRGRGGEAAEE</sequence>
<keyword evidence="1" id="KW-0732">Signal</keyword>
<name>W7U6G8_9STRA</name>